<proteinExistence type="predicted"/>
<gene>
    <name evidence="1" type="ORF">JOC94_003205</name>
</gene>
<protein>
    <submittedName>
        <fullName evidence="1">Uncharacterized protein</fullName>
    </submittedName>
</protein>
<evidence type="ECO:0000313" key="1">
    <source>
        <dbReference type="EMBL" id="MBM7716194.1"/>
    </source>
</evidence>
<organism evidence="1 2">
    <name type="scientific">Siminovitchia thermophila</name>
    <dbReference type="NCBI Taxonomy" id="1245522"/>
    <lineage>
        <taxon>Bacteria</taxon>
        <taxon>Bacillati</taxon>
        <taxon>Bacillota</taxon>
        <taxon>Bacilli</taxon>
        <taxon>Bacillales</taxon>
        <taxon>Bacillaceae</taxon>
        <taxon>Siminovitchia</taxon>
    </lineage>
</organism>
<comment type="caution">
    <text evidence="1">The sequence shown here is derived from an EMBL/GenBank/DDBJ whole genome shotgun (WGS) entry which is preliminary data.</text>
</comment>
<sequence>MSHKAQASLADRHLSFFKFYRQKTPTKSNGRPPQELLYIPLHNNFQPGLHWRPLPDHFYYLVPFQSGLYAINIDIPTVWMDGKIP</sequence>
<name>A0ABS2RAH7_9BACI</name>
<accession>A0ABS2RAH7</accession>
<dbReference type="Proteomes" id="UP000823485">
    <property type="component" value="Unassembled WGS sequence"/>
</dbReference>
<dbReference type="EMBL" id="JAFBFH010000023">
    <property type="protein sequence ID" value="MBM7716194.1"/>
    <property type="molecule type" value="Genomic_DNA"/>
</dbReference>
<evidence type="ECO:0000313" key="2">
    <source>
        <dbReference type="Proteomes" id="UP000823485"/>
    </source>
</evidence>
<reference evidence="1 2" key="1">
    <citation type="submission" date="2021-01" db="EMBL/GenBank/DDBJ databases">
        <title>Genomic Encyclopedia of Type Strains, Phase IV (KMG-IV): sequencing the most valuable type-strain genomes for metagenomic binning, comparative biology and taxonomic classification.</title>
        <authorList>
            <person name="Goeker M."/>
        </authorList>
    </citation>
    <scope>NUCLEOTIDE SEQUENCE [LARGE SCALE GENOMIC DNA]</scope>
    <source>
        <strain evidence="1 2">DSM 105453</strain>
    </source>
</reference>
<keyword evidence="2" id="KW-1185">Reference proteome</keyword>